<evidence type="ECO:0000256" key="1">
    <source>
        <dbReference type="SAM" id="MobiDB-lite"/>
    </source>
</evidence>
<evidence type="ECO:0000313" key="2">
    <source>
        <dbReference type="EMBL" id="MBB6004317.1"/>
    </source>
</evidence>
<sequence length="54" mass="6202">MKATKPQTEQKTHKVPKKKKSLWELANESTVPEGWSGLINILAPYELPKKDKKK</sequence>
<accession>A0A841EJE8</accession>
<dbReference type="RefSeq" id="WP_184135245.1">
    <property type="nucleotide sequence ID" value="NZ_JACHKT010000022.1"/>
</dbReference>
<proteinExistence type="predicted"/>
<reference evidence="2 3" key="1">
    <citation type="submission" date="2020-08" db="EMBL/GenBank/DDBJ databases">
        <title>Functional genomics of gut bacteria from endangered species of beetles.</title>
        <authorList>
            <person name="Carlos-Shanley C."/>
        </authorList>
    </citation>
    <scope>NUCLEOTIDE SEQUENCE [LARGE SCALE GENOMIC DNA]</scope>
    <source>
        <strain evidence="2 3">S00070</strain>
    </source>
</reference>
<organism evidence="2 3">
    <name type="scientific">Arcicella rosea</name>
    <dbReference type="NCBI Taxonomy" id="502909"/>
    <lineage>
        <taxon>Bacteria</taxon>
        <taxon>Pseudomonadati</taxon>
        <taxon>Bacteroidota</taxon>
        <taxon>Cytophagia</taxon>
        <taxon>Cytophagales</taxon>
        <taxon>Flectobacillaceae</taxon>
        <taxon>Arcicella</taxon>
    </lineage>
</organism>
<dbReference type="AlphaFoldDB" id="A0A841EJE8"/>
<comment type="caution">
    <text evidence="2">The sequence shown here is derived from an EMBL/GenBank/DDBJ whole genome shotgun (WGS) entry which is preliminary data.</text>
</comment>
<dbReference type="EMBL" id="JACHKT010000022">
    <property type="protein sequence ID" value="MBB6004317.1"/>
    <property type="molecule type" value="Genomic_DNA"/>
</dbReference>
<protein>
    <submittedName>
        <fullName evidence="2">Uncharacterized protein</fullName>
    </submittedName>
</protein>
<dbReference type="Proteomes" id="UP000524404">
    <property type="component" value="Unassembled WGS sequence"/>
</dbReference>
<name>A0A841EJE8_9BACT</name>
<evidence type="ECO:0000313" key="3">
    <source>
        <dbReference type="Proteomes" id="UP000524404"/>
    </source>
</evidence>
<keyword evidence="3" id="KW-1185">Reference proteome</keyword>
<feature type="region of interest" description="Disordered" evidence="1">
    <location>
        <begin position="1"/>
        <end position="20"/>
    </location>
</feature>
<gene>
    <name evidence="2" type="ORF">HNP25_002980</name>
</gene>